<dbReference type="InterPro" id="IPR001138">
    <property type="entry name" value="Zn2Cys6_DnaBD"/>
</dbReference>
<proteinExistence type="predicted"/>
<dbReference type="GO" id="GO:0000981">
    <property type="term" value="F:DNA-binding transcription factor activity, RNA polymerase II-specific"/>
    <property type="evidence" value="ECO:0007669"/>
    <property type="project" value="InterPro"/>
</dbReference>
<dbReference type="GeneID" id="38113629"/>
<dbReference type="GO" id="GO:0008270">
    <property type="term" value="F:zinc ion binding"/>
    <property type="evidence" value="ECO:0007669"/>
    <property type="project" value="InterPro"/>
</dbReference>
<sequence>MLPSTSPTPTQQYTAEACFACKSKKRKCDKQLPACSRCRKVDQECLYGIAADGVYGKIVPATNNDLSTYVTYRATSKDTSDRAQFESSPTEIRRGSTDIKLGLVWSMQQVEEAM</sequence>
<evidence type="ECO:0000313" key="6">
    <source>
        <dbReference type="EMBL" id="RDW86617.1"/>
    </source>
</evidence>
<comment type="caution">
    <text evidence="6">The sequence shown here is derived from an EMBL/GenBank/DDBJ whole genome shotgun (WGS) entry which is preliminary data.</text>
</comment>
<gene>
    <name evidence="6" type="ORF">DSM5745_03259</name>
</gene>
<keyword evidence="4" id="KW-0539">Nucleus</keyword>
<protein>
    <recommendedName>
        <fullName evidence="5">Zn(2)-C6 fungal-type domain-containing protein</fullName>
    </recommendedName>
</protein>
<accession>A0A3D8SJW0</accession>
<keyword evidence="2" id="KW-0238">DNA-binding</keyword>
<dbReference type="SMART" id="SM00066">
    <property type="entry name" value="GAL4"/>
    <property type="match status" value="1"/>
</dbReference>
<dbReference type="RefSeq" id="XP_026606141.1">
    <property type="nucleotide sequence ID" value="XM_026745275.1"/>
</dbReference>
<keyword evidence="3" id="KW-0804">Transcription</keyword>
<dbReference type="Gene3D" id="4.10.240.10">
    <property type="entry name" value="Zn(2)-C6 fungal-type DNA-binding domain"/>
    <property type="match status" value="1"/>
</dbReference>
<dbReference type="EMBL" id="PVWQ01000003">
    <property type="protein sequence ID" value="RDW86617.1"/>
    <property type="molecule type" value="Genomic_DNA"/>
</dbReference>
<evidence type="ECO:0000256" key="3">
    <source>
        <dbReference type="ARBA" id="ARBA00023163"/>
    </source>
</evidence>
<dbReference type="GO" id="GO:0003677">
    <property type="term" value="F:DNA binding"/>
    <property type="evidence" value="ECO:0007669"/>
    <property type="project" value="UniProtKB-KW"/>
</dbReference>
<dbReference type="CDD" id="cd00067">
    <property type="entry name" value="GAL4"/>
    <property type="match status" value="1"/>
</dbReference>
<dbReference type="PROSITE" id="PS50048">
    <property type="entry name" value="ZN2_CY6_FUNGAL_2"/>
    <property type="match status" value="1"/>
</dbReference>
<dbReference type="PANTHER" id="PTHR31069">
    <property type="entry name" value="OLEATE-ACTIVATED TRANSCRIPTION FACTOR 1-RELATED"/>
    <property type="match status" value="1"/>
</dbReference>
<evidence type="ECO:0000256" key="1">
    <source>
        <dbReference type="ARBA" id="ARBA00023015"/>
    </source>
</evidence>
<dbReference type="InterPro" id="IPR036864">
    <property type="entry name" value="Zn2-C6_fun-type_DNA-bd_sf"/>
</dbReference>
<dbReference type="AlphaFoldDB" id="A0A3D8SJW0"/>
<name>A0A3D8SJW0_9EURO</name>
<evidence type="ECO:0000256" key="2">
    <source>
        <dbReference type="ARBA" id="ARBA00023125"/>
    </source>
</evidence>
<keyword evidence="1" id="KW-0805">Transcription regulation</keyword>
<dbReference type="SUPFAM" id="SSF57701">
    <property type="entry name" value="Zn2/Cys6 DNA-binding domain"/>
    <property type="match status" value="1"/>
</dbReference>
<dbReference type="Proteomes" id="UP000256690">
    <property type="component" value="Unassembled WGS sequence"/>
</dbReference>
<dbReference type="Pfam" id="PF00172">
    <property type="entry name" value="Zn_clus"/>
    <property type="match status" value="1"/>
</dbReference>
<dbReference type="InterPro" id="IPR050675">
    <property type="entry name" value="OAF3"/>
</dbReference>
<feature type="domain" description="Zn(2)-C6 fungal-type" evidence="5">
    <location>
        <begin position="17"/>
        <end position="47"/>
    </location>
</feature>
<organism evidence="6 7">
    <name type="scientific">Aspergillus mulundensis</name>
    <dbReference type="NCBI Taxonomy" id="1810919"/>
    <lineage>
        <taxon>Eukaryota</taxon>
        <taxon>Fungi</taxon>
        <taxon>Dikarya</taxon>
        <taxon>Ascomycota</taxon>
        <taxon>Pezizomycotina</taxon>
        <taxon>Eurotiomycetes</taxon>
        <taxon>Eurotiomycetidae</taxon>
        <taxon>Eurotiales</taxon>
        <taxon>Aspergillaceae</taxon>
        <taxon>Aspergillus</taxon>
        <taxon>Aspergillus subgen. Nidulantes</taxon>
    </lineage>
</organism>
<dbReference type="PROSITE" id="PS00463">
    <property type="entry name" value="ZN2_CY6_FUNGAL_1"/>
    <property type="match status" value="1"/>
</dbReference>
<dbReference type="PANTHER" id="PTHR31069:SF32">
    <property type="entry name" value="ARGININE METABOLISM REGULATION PROTEIN II"/>
    <property type="match status" value="1"/>
</dbReference>
<evidence type="ECO:0000259" key="5">
    <source>
        <dbReference type="PROSITE" id="PS50048"/>
    </source>
</evidence>
<evidence type="ECO:0000256" key="4">
    <source>
        <dbReference type="ARBA" id="ARBA00023242"/>
    </source>
</evidence>
<reference evidence="6 7" key="1">
    <citation type="journal article" date="2018" name="IMA Fungus">
        <title>IMA Genome-F 9: Draft genome sequence of Annulohypoxylon stygium, Aspergillus mulundensis, Berkeleyomyces basicola (syn. Thielaviopsis basicola), Ceratocystis smalleyi, two Cercospora beticola strains, Coleophoma cylindrospora, Fusarium fracticaudum, Phialophora cf. hyalina, and Morchella septimelata.</title>
        <authorList>
            <person name="Wingfield B.D."/>
            <person name="Bills G.F."/>
            <person name="Dong Y."/>
            <person name="Huang W."/>
            <person name="Nel W.J."/>
            <person name="Swalarsk-Parry B.S."/>
            <person name="Vaghefi N."/>
            <person name="Wilken P.M."/>
            <person name="An Z."/>
            <person name="de Beer Z.W."/>
            <person name="De Vos L."/>
            <person name="Chen L."/>
            <person name="Duong T.A."/>
            <person name="Gao Y."/>
            <person name="Hammerbacher A."/>
            <person name="Kikkert J.R."/>
            <person name="Li Y."/>
            <person name="Li H."/>
            <person name="Li K."/>
            <person name="Li Q."/>
            <person name="Liu X."/>
            <person name="Ma X."/>
            <person name="Naidoo K."/>
            <person name="Pethybridge S.J."/>
            <person name="Sun J."/>
            <person name="Steenkamp E.T."/>
            <person name="van der Nest M.A."/>
            <person name="van Wyk S."/>
            <person name="Wingfield M.J."/>
            <person name="Xiong C."/>
            <person name="Yue Q."/>
            <person name="Zhang X."/>
        </authorList>
    </citation>
    <scope>NUCLEOTIDE SEQUENCE [LARGE SCALE GENOMIC DNA]</scope>
    <source>
        <strain evidence="6 7">DSM 5745</strain>
    </source>
</reference>
<keyword evidence="7" id="KW-1185">Reference proteome</keyword>
<evidence type="ECO:0000313" key="7">
    <source>
        <dbReference type="Proteomes" id="UP000256690"/>
    </source>
</evidence>
<dbReference type="OrthoDB" id="270167at2759"/>